<evidence type="ECO:0000313" key="7">
    <source>
        <dbReference type="EMBL" id="TKV99560.1"/>
    </source>
</evidence>
<proteinExistence type="predicted"/>
<evidence type="ECO:0000256" key="1">
    <source>
        <dbReference type="ARBA" id="ARBA00013081"/>
    </source>
</evidence>
<keyword evidence="3" id="KW-0904">Protein phosphatase</keyword>
<comment type="catalytic activity">
    <reaction evidence="5">
        <text>O-phospho-L-threonyl-[protein] + H2O = L-threonyl-[protein] + phosphate</text>
        <dbReference type="Rhea" id="RHEA:47004"/>
        <dbReference type="Rhea" id="RHEA-COMP:11060"/>
        <dbReference type="Rhea" id="RHEA-COMP:11605"/>
        <dbReference type="ChEBI" id="CHEBI:15377"/>
        <dbReference type="ChEBI" id="CHEBI:30013"/>
        <dbReference type="ChEBI" id="CHEBI:43474"/>
        <dbReference type="ChEBI" id="CHEBI:61977"/>
        <dbReference type="EC" id="3.1.3.16"/>
    </reaction>
</comment>
<name>A0A4U6TBW9_SETVI</name>
<dbReference type="Proteomes" id="UP000298652">
    <property type="component" value="Chromosome 8"/>
</dbReference>
<gene>
    <name evidence="7" type="ORF">SEVIR_8G051900v2</name>
</gene>
<evidence type="ECO:0000259" key="6">
    <source>
        <dbReference type="PROSITE" id="PS51746"/>
    </source>
</evidence>
<accession>A0A4U6TBW9</accession>
<dbReference type="OMA" id="IGDRNDC"/>
<dbReference type="GO" id="GO:0004722">
    <property type="term" value="F:protein serine/threonine phosphatase activity"/>
    <property type="evidence" value="ECO:0007669"/>
    <property type="project" value="UniProtKB-EC"/>
</dbReference>
<evidence type="ECO:0000256" key="3">
    <source>
        <dbReference type="ARBA" id="ARBA00022912"/>
    </source>
</evidence>
<evidence type="ECO:0000256" key="4">
    <source>
        <dbReference type="ARBA" id="ARBA00047761"/>
    </source>
</evidence>
<dbReference type="SUPFAM" id="SSF81606">
    <property type="entry name" value="PP2C-like"/>
    <property type="match status" value="1"/>
</dbReference>
<dbReference type="InterPro" id="IPR001932">
    <property type="entry name" value="PPM-type_phosphatase-like_dom"/>
</dbReference>
<comment type="catalytic activity">
    <reaction evidence="4">
        <text>O-phospho-L-seryl-[protein] + H2O = L-seryl-[protein] + phosphate</text>
        <dbReference type="Rhea" id="RHEA:20629"/>
        <dbReference type="Rhea" id="RHEA-COMP:9863"/>
        <dbReference type="Rhea" id="RHEA-COMP:11604"/>
        <dbReference type="ChEBI" id="CHEBI:15377"/>
        <dbReference type="ChEBI" id="CHEBI:29999"/>
        <dbReference type="ChEBI" id="CHEBI:43474"/>
        <dbReference type="ChEBI" id="CHEBI:83421"/>
        <dbReference type="EC" id="3.1.3.16"/>
    </reaction>
</comment>
<dbReference type="Gramene" id="TKV99560">
    <property type="protein sequence ID" value="TKV99560"/>
    <property type="gene ID" value="SEVIR_8G051900v2"/>
</dbReference>
<dbReference type="AlphaFoldDB" id="A0A4U6TBW9"/>
<dbReference type="CDD" id="cd00143">
    <property type="entry name" value="PP2Cc"/>
    <property type="match status" value="1"/>
</dbReference>
<dbReference type="PANTHER" id="PTHR47992">
    <property type="entry name" value="PROTEIN PHOSPHATASE"/>
    <property type="match status" value="1"/>
</dbReference>
<dbReference type="InterPro" id="IPR036457">
    <property type="entry name" value="PPM-type-like_dom_sf"/>
</dbReference>
<keyword evidence="8" id="KW-1185">Reference proteome</keyword>
<evidence type="ECO:0000313" key="8">
    <source>
        <dbReference type="Proteomes" id="UP000298652"/>
    </source>
</evidence>
<evidence type="ECO:0000256" key="2">
    <source>
        <dbReference type="ARBA" id="ARBA00022801"/>
    </source>
</evidence>
<dbReference type="EMBL" id="CM016559">
    <property type="protein sequence ID" value="TKV99560.1"/>
    <property type="molecule type" value="Genomic_DNA"/>
</dbReference>
<organism evidence="7 8">
    <name type="scientific">Setaria viridis</name>
    <name type="common">Green bristlegrass</name>
    <name type="synonym">Setaria italica subsp. viridis</name>
    <dbReference type="NCBI Taxonomy" id="4556"/>
    <lineage>
        <taxon>Eukaryota</taxon>
        <taxon>Viridiplantae</taxon>
        <taxon>Streptophyta</taxon>
        <taxon>Embryophyta</taxon>
        <taxon>Tracheophyta</taxon>
        <taxon>Spermatophyta</taxon>
        <taxon>Magnoliopsida</taxon>
        <taxon>Liliopsida</taxon>
        <taxon>Poales</taxon>
        <taxon>Poaceae</taxon>
        <taxon>PACMAD clade</taxon>
        <taxon>Panicoideae</taxon>
        <taxon>Panicodae</taxon>
        <taxon>Paniceae</taxon>
        <taxon>Cenchrinae</taxon>
        <taxon>Setaria</taxon>
    </lineage>
</organism>
<dbReference type="InterPro" id="IPR015655">
    <property type="entry name" value="PP2C"/>
</dbReference>
<reference evidence="7" key="1">
    <citation type="submission" date="2019-03" db="EMBL/GenBank/DDBJ databases">
        <title>WGS assembly of Setaria viridis.</title>
        <authorList>
            <person name="Huang P."/>
            <person name="Jenkins J."/>
            <person name="Grimwood J."/>
            <person name="Barry K."/>
            <person name="Healey A."/>
            <person name="Mamidi S."/>
            <person name="Sreedasyam A."/>
            <person name="Shu S."/>
            <person name="Feldman M."/>
            <person name="Wu J."/>
            <person name="Yu Y."/>
            <person name="Chen C."/>
            <person name="Johnson J."/>
            <person name="Rokhsar D."/>
            <person name="Baxter I."/>
            <person name="Schmutz J."/>
            <person name="Brutnell T."/>
            <person name="Kellogg E."/>
        </authorList>
    </citation>
    <scope>NUCLEOTIDE SEQUENCE [LARGE SCALE GENOMIC DNA]</scope>
</reference>
<protein>
    <recommendedName>
        <fullName evidence="1">protein-serine/threonine phosphatase</fullName>
        <ecNumber evidence="1">3.1.3.16</ecNumber>
    </recommendedName>
</protein>
<dbReference type="PROSITE" id="PS51746">
    <property type="entry name" value="PPM_2"/>
    <property type="match status" value="1"/>
</dbReference>
<dbReference type="Gene3D" id="3.60.40.10">
    <property type="entry name" value="PPM-type phosphatase domain"/>
    <property type="match status" value="1"/>
</dbReference>
<dbReference type="EC" id="3.1.3.16" evidence="1"/>
<sequence length="228" mass="25157">MFGVYDGHNGAIAAEYVKEHLLRNLIEHPKFITDTKAAIAEAYNHTDSEFLKVDRSKPGPGAGSTAVTAIFVGGRLLVANVGDSRAVICKGGRAIMCSRDHKPDQSDERRRIEDAGGFVMWDEGWRVGGVVPVSRAFGDKLLKQYVVADPEIKEVVVDSSLEFIILASNGLWQVVTNEEAVAIAKRHIWDPEESAKELPKEAYKRETSDNTTVVIVRFLHENSELPSI</sequence>
<keyword evidence="2" id="KW-0378">Hydrolase</keyword>
<evidence type="ECO:0000256" key="5">
    <source>
        <dbReference type="ARBA" id="ARBA00048336"/>
    </source>
</evidence>
<dbReference type="Pfam" id="PF00481">
    <property type="entry name" value="PP2C"/>
    <property type="match status" value="1"/>
</dbReference>
<dbReference type="SMART" id="SM00332">
    <property type="entry name" value="PP2Cc"/>
    <property type="match status" value="1"/>
</dbReference>
<feature type="domain" description="PPM-type phosphatase" evidence="6">
    <location>
        <begin position="1"/>
        <end position="218"/>
    </location>
</feature>